<comment type="subcellular location">
    <subcellularLocation>
        <location evidence="2">Cytoplasm</location>
    </subcellularLocation>
    <subcellularLocation>
        <location evidence="1">Nucleus</location>
    </subcellularLocation>
</comment>
<dbReference type="GO" id="GO:0006611">
    <property type="term" value="P:protein export from nucleus"/>
    <property type="evidence" value="ECO:0007669"/>
    <property type="project" value="TreeGrafter"/>
</dbReference>
<dbReference type="PANTHER" id="PTHR10997">
    <property type="entry name" value="IMPORTIN-7, 8, 11"/>
    <property type="match status" value="1"/>
</dbReference>
<dbReference type="GO" id="GO:0005635">
    <property type="term" value="C:nuclear envelope"/>
    <property type="evidence" value="ECO:0007669"/>
    <property type="project" value="TreeGrafter"/>
</dbReference>
<protein>
    <recommendedName>
        <fullName evidence="8">Importin N-terminal domain-containing protein</fullName>
    </recommendedName>
</protein>
<evidence type="ECO:0000256" key="5">
    <source>
        <dbReference type="ARBA" id="ARBA00022490"/>
    </source>
</evidence>
<dbReference type="InterPro" id="IPR013713">
    <property type="entry name" value="XPO2_central"/>
</dbReference>
<dbReference type="Gene3D" id="1.25.10.10">
    <property type="entry name" value="Leucine-rich Repeat Variant"/>
    <property type="match status" value="1"/>
</dbReference>
<organism evidence="9 10">
    <name type="scientific">Symbiochloris irregularis</name>
    <dbReference type="NCBI Taxonomy" id="706552"/>
    <lineage>
        <taxon>Eukaryota</taxon>
        <taxon>Viridiplantae</taxon>
        <taxon>Chlorophyta</taxon>
        <taxon>core chlorophytes</taxon>
        <taxon>Trebouxiophyceae</taxon>
        <taxon>Trebouxiales</taxon>
        <taxon>Trebouxiaceae</taxon>
        <taxon>Symbiochloris</taxon>
    </lineage>
</organism>
<dbReference type="InterPro" id="IPR011989">
    <property type="entry name" value="ARM-like"/>
</dbReference>
<gene>
    <name evidence="9" type="ORF">WJX73_010520</name>
</gene>
<dbReference type="SUPFAM" id="SSF48371">
    <property type="entry name" value="ARM repeat"/>
    <property type="match status" value="1"/>
</dbReference>
<dbReference type="GO" id="GO:0006606">
    <property type="term" value="P:protein import into nucleus"/>
    <property type="evidence" value="ECO:0007669"/>
    <property type="project" value="TreeGrafter"/>
</dbReference>
<keyword evidence="6" id="KW-0653">Protein transport</keyword>
<dbReference type="SMART" id="SM00913">
    <property type="entry name" value="IBN_N"/>
    <property type="match status" value="1"/>
</dbReference>
<evidence type="ECO:0000256" key="2">
    <source>
        <dbReference type="ARBA" id="ARBA00004496"/>
    </source>
</evidence>
<keyword evidence="10" id="KW-1185">Reference proteome</keyword>
<dbReference type="Pfam" id="PF03810">
    <property type="entry name" value="IBN_N"/>
    <property type="match status" value="1"/>
</dbReference>
<dbReference type="EMBL" id="JALJOQ010000094">
    <property type="protein sequence ID" value="KAK9798958.1"/>
    <property type="molecule type" value="Genomic_DNA"/>
</dbReference>
<keyword evidence="7" id="KW-0539">Nucleus</keyword>
<feature type="domain" description="Importin N-terminal" evidence="8">
    <location>
        <begin position="27"/>
        <end position="104"/>
    </location>
</feature>
<dbReference type="Pfam" id="PF03378">
    <property type="entry name" value="CAS_CSE1"/>
    <property type="match status" value="1"/>
</dbReference>
<dbReference type="InterPro" id="IPR016024">
    <property type="entry name" value="ARM-type_fold"/>
</dbReference>
<accession>A0AAW1NXZ5</accession>
<dbReference type="GO" id="GO:0005049">
    <property type="term" value="F:nuclear export signal receptor activity"/>
    <property type="evidence" value="ECO:0007669"/>
    <property type="project" value="TreeGrafter"/>
</dbReference>
<name>A0AAW1NXZ5_9CHLO</name>
<dbReference type="FunFam" id="1.25.10.10:FF:000507">
    <property type="entry name" value="Exportin-2"/>
    <property type="match status" value="1"/>
</dbReference>
<dbReference type="Proteomes" id="UP001465755">
    <property type="component" value="Unassembled WGS sequence"/>
</dbReference>
<dbReference type="InterPro" id="IPR001494">
    <property type="entry name" value="Importin-beta_N"/>
</dbReference>
<comment type="caution">
    <text evidence="9">The sequence shown here is derived from an EMBL/GenBank/DDBJ whole genome shotgun (WGS) entry which is preliminary data.</text>
</comment>
<evidence type="ECO:0000259" key="8">
    <source>
        <dbReference type="PROSITE" id="PS50166"/>
    </source>
</evidence>
<evidence type="ECO:0000256" key="3">
    <source>
        <dbReference type="ARBA" id="ARBA00008669"/>
    </source>
</evidence>
<dbReference type="AlphaFoldDB" id="A0AAW1NXZ5"/>
<dbReference type="PROSITE" id="PS50166">
    <property type="entry name" value="IMPORTIN_B_NT"/>
    <property type="match status" value="1"/>
</dbReference>
<evidence type="ECO:0000256" key="7">
    <source>
        <dbReference type="ARBA" id="ARBA00023242"/>
    </source>
</evidence>
<reference evidence="9 10" key="1">
    <citation type="journal article" date="2024" name="Nat. Commun.">
        <title>Phylogenomics reveals the evolutionary origins of lichenization in chlorophyte algae.</title>
        <authorList>
            <person name="Puginier C."/>
            <person name="Libourel C."/>
            <person name="Otte J."/>
            <person name="Skaloud P."/>
            <person name="Haon M."/>
            <person name="Grisel S."/>
            <person name="Petersen M."/>
            <person name="Berrin J.G."/>
            <person name="Delaux P.M."/>
            <person name="Dal Grande F."/>
            <person name="Keller J."/>
        </authorList>
    </citation>
    <scope>NUCLEOTIDE SEQUENCE [LARGE SCALE GENOMIC DNA]</scope>
    <source>
        <strain evidence="9 10">SAG 2036</strain>
    </source>
</reference>
<comment type="similarity">
    <text evidence="3">Belongs to the XPO2/CSE1 family.</text>
</comment>
<evidence type="ECO:0000313" key="10">
    <source>
        <dbReference type="Proteomes" id="UP001465755"/>
    </source>
</evidence>
<proteinExistence type="inferred from homology"/>
<keyword evidence="5" id="KW-0963">Cytoplasm</keyword>
<dbReference type="InterPro" id="IPR005043">
    <property type="entry name" value="XPO2_C"/>
</dbReference>
<keyword evidence="4" id="KW-0813">Transport</keyword>
<evidence type="ECO:0000313" key="9">
    <source>
        <dbReference type="EMBL" id="KAK9798958.1"/>
    </source>
</evidence>
<dbReference type="GO" id="GO:0031267">
    <property type="term" value="F:small GTPase binding"/>
    <property type="evidence" value="ECO:0007669"/>
    <property type="project" value="InterPro"/>
</dbReference>
<dbReference type="GO" id="GO:0005829">
    <property type="term" value="C:cytosol"/>
    <property type="evidence" value="ECO:0007669"/>
    <property type="project" value="TreeGrafter"/>
</dbReference>
<dbReference type="Pfam" id="PF08506">
    <property type="entry name" value="Cse1"/>
    <property type="match status" value="1"/>
</dbReference>
<sequence>MDPETKRRLSEAFALSLSHNANTIKQAEAFLTEQRATPSFAVNVLQLLRPDSPAEVRQAAAVHFKNLVKAHWVSQGDDLGQNQFVIQDSDKDQIKQHLTSFMLTTPPLVRAQLSEALAVISSHDFPARWQGLLPELISKLKAPAPQDPEAVYGVMETANAVFKRYRNQFMTPKLNEELAYSQQFVVPLLDTLTALVAQILSPAMQEAGHLPELKRCVLTARLACRTFFSLNSPGLTQAFEDTLGQWMAQFHSLLTYNNPALAEKAADKQSCLDASKAAVCANINLFLEINDEEFGAFVETFVRDVWTQLVTVTLKSGQDNLAMAAIRFLTTVARGVHHALFQSEGVLREVCERIVLPNLGMTEDLLEVFEMNFVEYIRRDTEGSDFDTRRRAATELVKALTAKFPQEVTQLFSQYVLRELEGYSKDPTKAWQAKDCAIYLVVALTVQGKTSLQGATATNQLVNLLDFFNQHVAPELQSPAASAAESPGKAVLVADALKFVTTFRSHIPKATLLTLFDRLVDALAAPTNVVHSYAAICIERLLVSKEAGQPRFSAVDLQPFLDRLLQNLFGAFQMDDSRENEYVMRCVCRVIVFIGPEIAPVASTCLQYLAALLLKVCENPSHPGFNHWLFEGVAALIRFSAAKDLNRLGELEGQLFPAFNIVLQKDVQEFHPYVFQIFAQLIELRPIPLPEVYLAMFPPLLSPVFWERPANIAPLVRLLQAYLCKAGADLVTRGHLQGVLGVFQKLISSKAHDHEGFFILNSLLEYLKMDTYQQYLPTIWQLLFTRLQSSKTAKFARAFIIFLSFFITQQGAESVAKSVEGVQKGLFLLVMQSIWLPSMATVSGQHEEKLVAVATTKLLCECPVLQTADTAPLWGSLLQGLLEYIGQRVQGSAAEAASADDAGEAEEGLTGYTSSYARLGNAAKTDPDPVPGVQDVKGFLATSLAKFAQGRQGQLPGLLQTHLKPDCQMQLQEYCRSAGVTVA</sequence>
<dbReference type="PANTHER" id="PTHR10997:SF8">
    <property type="entry name" value="EXPORTIN-2"/>
    <property type="match status" value="1"/>
</dbReference>
<evidence type="ECO:0000256" key="4">
    <source>
        <dbReference type="ARBA" id="ARBA00022448"/>
    </source>
</evidence>
<evidence type="ECO:0000256" key="1">
    <source>
        <dbReference type="ARBA" id="ARBA00004123"/>
    </source>
</evidence>
<evidence type="ECO:0000256" key="6">
    <source>
        <dbReference type="ARBA" id="ARBA00022927"/>
    </source>
</evidence>